<dbReference type="Pfam" id="PF00977">
    <property type="entry name" value="His_biosynth"/>
    <property type="match status" value="1"/>
</dbReference>
<dbReference type="InterPro" id="IPR006062">
    <property type="entry name" value="His_biosynth"/>
</dbReference>
<evidence type="ECO:0000256" key="10">
    <source>
        <dbReference type="ARBA" id="ARBA00047838"/>
    </source>
</evidence>
<protein>
    <recommendedName>
        <fullName evidence="4">imidazole glycerol-phosphate synthase</fullName>
        <ecNumber evidence="4">4.3.2.10</ecNumber>
    </recommendedName>
    <alternativeName>
        <fullName evidence="9">IGP synthase cyclase subunit</fullName>
    </alternativeName>
</protein>
<dbReference type="UniPathway" id="UPA00031">
    <property type="reaction ID" value="UER00010"/>
</dbReference>
<accession>A0A2N4U9C5</accession>
<dbReference type="SUPFAM" id="SSF51366">
    <property type="entry name" value="Ribulose-phoshate binding barrel"/>
    <property type="match status" value="1"/>
</dbReference>
<keyword evidence="13" id="KW-1185">Reference proteome</keyword>
<comment type="catalytic activity">
    <reaction evidence="10">
        <text>5-[(5-phospho-1-deoxy-D-ribulos-1-ylimino)methylamino]-1-(5-phospho-beta-D-ribosyl)imidazole-4-carboxamide + L-glutamine = D-erythro-1-(imidazol-4-yl)glycerol 3-phosphate + 5-amino-1-(5-phospho-beta-D-ribosyl)imidazole-4-carboxamide + L-glutamate + H(+)</text>
        <dbReference type="Rhea" id="RHEA:24793"/>
        <dbReference type="ChEBI" id="CHEBI:15378"/>
        <dbReference type="ChEBI" id="CHEBI:29985"/>
        <dbReference type="ChEBI" id="CHEBI:58278"/>
        <dbReference type="ChEBI" id="CHEBI:58359"/>
        <dbReference type="ChEBI" id="CHEBI:58475"/>
        <dbReference type="ChEBI" id="CHEBI:58525"/>
        <dbReference type="EC" id="4.3.2.10"/>
    </reaction>
</comment>
<evidence type="ECO:0000256" key="11">
    <source>
        <dbReference type="RuleBase" id="RU003657"/>
    </source>
</evidence>
<evidence type="ECO:0000256" key="5">
    <source>
        <dbReference type="ARBA" id="ARBA00022605"/>
    </source>
</evidence>
<dbReference type="InterPro" id="IPR011060">
    <property type="entry name" value="RibuloseP-bd_barrel"/>
</dbReference>
<proteinExistence type="inferred from homology"/>
<comment type="function">
    <text evidence="8">IGPS catalyzes the conversion of PRFAR and glutamine to IGP, AICAR and glutamate. The HisF subunit catalyzes the cyclization activity that produces IGP and AICAR from PRFAR using the ammonia provided by the HisH subunit.</text>
</comment>
<dbReference type="AlphaFoldDB" id="A0A2N4U9C5"/>
<evidence type="ECO:0000256" key="3">
    <source>
        <dbReference type="ARBA" id="ARBA00011152"/>
    </source>
</evidence>
<evidence type="ECO:0000256" key="7">
    <source>
        <dbReference type="ARBA" id="ARBA00023239"/>
    </source>
</evidence>
<dbReference type="InterPro" id="IPR004651">
    <property type="entry name" value="HisF"/>
</dbReference>
<evidence type="ECO:0000256" key="2">
    <source>
        <dbReference type="ARBA" id="ARBA00009667"/>
    </source>
</evidence>
<dbReference type="NCBIfam" id="NF038364">
    <property type="entry name" value="AglZ_HisF2_fam"/>
    <property type="match status" value="1"/>
</dbReference>
<dbReference type="OrthoDB" id="9781903at2"/>
<gene>
    <name evidence="12" type="ORF">CR159_00700</name>
</gene>
<comment type="pathway">
    <text evidence="1">Amino-acid biosynthesis; L-histidine biosynthesis; L-histidine from 5-phospho-alpha-D-ribose 1-diphosphate: step 5/9.</text>
</comment>
<dbReference type="InterPro" id="IPR050064">
    <property type="entry name" value="IGPS_HisA/HisF"/>
</dbReference>
<dbReference type="Proteomes" id="UP000234190">
    <property type="component" value="Unassembled WGS sequence"/>
</dbReference>
<dbReference type="CDD" id="cd04731">
    <property type="entry name" value="HisF"/>
    <property type="match status" value="1"/>
</dbReference>
<evidence type="ECO:0000256" key="6">
    <source>
        <dbReference type="ARBA" id="ARBA00023102"/>
    </source>
</evidence>
<evidence type="ECO:0000256" key="8">
    <source>
        <dbReference type="ARBA" id="ARBA00025475"/>
    </source>
</evidence>
<dbReference type="EC" id="4.3.2.10" evidence="4"/>
<dbReference type="PANTHER" id="PTHR21235:SF2">
    <property type="entry name" value="IMIDAZOLE GLYCEROL PHOSPHATE SYNTHASE HISHF"/>
    <property type="match status" value="1"/>
</dbReference>
<dbReference type="GO" id="GO:0000105">
    <property type="term" value="P:L-histidine biosynthetic process"/>
    <property type="evidence" value="ECO:0007669"/>
    <property type="project" value="UniProtKB-UniPathway"/>
</dbReference>
<comment type="subunit">
    <text evidence="3">Heterodimer of HisH and HisF.</text>
</comment>
<evidence type="ECO:0000313" key="12">
    <source>
        <dbReference type="EMBL" id="PLC51589.1"/>
    </source>
</evidence>
<comment type="caution">
    <text evidence="12">The sequence shown here is derived from an EMBL/GenBank/DDBJ whole genome shotgun (WGS) entry which is preliminary data.</text>
</comment>
<evidence type="ECO:0000313" key="13">
    <source>
        <dbReference type="Proteomes" id="UP000234190"/>
    </source>
</evidence>
<sequence length="253" mass="27615">MLKHRVIPALLLRDGGLVKTRRFKDAKYIGDPINAIRIFNDKEVDELIVLDIDASRRGRVPDYATIEQIAGECFMPVCYGGGIRSVDQAARLFNLGIEKICLQSAVFDQQDLISRIADRFGSQSVVVSVDVKRDWLKKPMLYESRSGRKREQDWLDFTQAAVKAGAGEILIAAVDREGAMTGYDLALVRQAAEALKVPLIALGGAGSLADIKAVIDAGASAAAAGSLFVLHGPHRAVLITYPPYAELEKLQEH</sequence>
<evidence type="ECO:0000256" key="9">
    <source>
        <dbReference type="ARBA" id="ARBA00030264"/>
    </source>
</evidence>
<evidence type="ECO:0000256" key="4">
    <source>
        <dbReference type="ARBA" id="ARBA00012809"/>
    </source>
</evidence>
<dbReference type="InterPro" id="IPR013785">
    <property type="entry name" value="Aldolase_TIM"/>
</dbReference>
<dbReference type="PANTHER" id="PTHR21235">
    <property type="entry name" value="IMIDAZOLE GLYCEROL PHOSPHATE SYNTHASE SUBUNIT HISF/H IGP SYNTHASE SUBUNIT HISF/H"/>
    <property type="match status" value="1"/>
</dbReference>
<evidence type="ECO:0000256" key="1">
    <source>
        <dbReference type="ARBA" id="ARBA00005091"/>
    </source>
</evidence>
<keyword evidence="7" id="KW-0456">Lyase</keyword>
<dbReference type="GO" id="GO:0016829">
    <property type="term" value="F:lyase activity"/>
    <property type="evidence" value="ECO:0007669"/>
    <property type="project" value="UniProtKB-KW"/>
</dbReference>
<dbReference type="Gene3D" id="3.20.20.70">
    <property type="entry name" value="Aldolase class I"/>
    <property type="match status" value="1"/>
</dbReference>
<comment type="similarity">
    <text evidence="2 11">Belongs to the HisA/HisF family.</text>
</comment>
<reference evidence="12 13" key="1">
    <citation type="submission" date="2017-10" db="EMBL/GenBank/DDBJ databases">
        <title>Two draft genome sequences of Pusillimonas sp. strains isolated from a nitrate- and radionuclide-contaminated groundwater in Russia.</title>
        <authorList>
            <person name="Grouzdev D.S."/>
            <person name="Tourova T.P."/>
            <person name="Goeva M.A."/>
            <person name="Babich T.L."/>
            <person name="Sokolova D.S."/>
            <person name="Abdullin R."/>
            <person name="Poltaraus A.B."/>
            <person name="Toshchakov S.V."/>
            <person name="Nazina T.N."/>
        </authorList>
    </citation>
    <scope>NUCLEOTIDE SEQUENCE [LARGE SCALE GENOMIC DNA]</scope>
    <source>
        <strain evidence="12 13">JR1/69-3-13</strain>
    </source>
</reference>
<dbReference type="GO" id="GO:0000107">
    <property type="term" value="F:imidazoleglycerol-phosphate synthase activity"/>
    <property type="evidence" value="ECO:0007669"/>
    <property type="project" value="InterPro"/>
</dbReference>
<keyword evidence="6 11" id="KW-0368">Histidine biosynthesis</keyword>
<name>A0A2N4U9C5_9BURK</name>
<dbReference type="RefSeq" id="WP_102072081.1">
    <property type="nucleotide sequence ID" value="NZ_PDNW01000001.1"/>
</dbReference>
<dbReference type="EMBL" id="PDNW01000001">
    <property type="protein sequence ID" value="PLC51589.1"/>
    <property type="molecule type" value="Genomic_DNA"/>
</dbReference>
<keyword evidence="5 11" id="KW-0028">Amino-acid biosynthesis</keyword>
<organism evidence="12 13">
    <name type="scientific">Pollutimonas subterranea</name>
    <dbReference type="NCBI Taxonomy" id="2045210"/>
    <lineage>
        <taxon>Bacteria</taxon>
        <taxon>Pseudomonadati</taxon>
        <taxon>Pseudomonadota</taxon>
        <taxon>Betaproteobacteria</taxon>
        <taxon>Burkholderiales</taxon>
        <taxon>Alcaligenaceae</taxon>
        <taxon>Pollutimonas</taxon>
    </lineage>
</organism>